<reference evidence="1 2" key="1">
    <citation type="journal article" date="2021" name="Hortic Res">
        <title>Chromosome-scale assembly of the Dendrobium chrysotoxum genome enhances the understanding of orchid evolution.</title>
        <authorList>
            <person name="Zhang Y."/>
            <person name="Zhang G.Q."/>
            <person name="Zhang D."/>
            <person name="Liu X.D."/>
            <person name="Xu X.Y."/>
            <person name="Sun W.H."/>
            <person name="Yu X."/>
            <person name="Zhu X."/>
            <person name="Wang Z.W."/>
            <person name="Zhao X."/>
            <person name="Zhong W.Y."/>
            <person name="Chen H."/>
            <person name="Yin W.L."/>
            <person name="Huang T."/>
            <person name="Niu S.C."/>
            <person name="Liu Z.J."/>
        </authorList>
    </citation>
    <scope>NUCLEOTIDE SEQUENCE [LARGE SCALE GENOMIC DNA]</scope>
    <source>
        <strain evidence="1">Lindl</strain>
    </source>
</reference>
<gene>
    <name evidence="1" type="ORF">IEQ34_001775</name>
</gene>
<dbReference type="Proteomes" id="UP000775213">
    <property type="component" value="Unassembled WGS sequence"/>
</dbReference>
<sequence>MAEKRLCGLGFLEGPFKTRSFLEALSGISSDVSFPDLKSTSFRELPSLWILEQEILALAAPFQFYLVGFFPSKLPSLEFIQRFFFKLKLICEVLVTLLDSLHILIKPVNDFDYSSVFCHRSYLVYNCYMKLPNGLLYLMPLKVDTATFVGSQPFVACVLVELDITKSYPDKVRLGLEKFGYVHQVVMGM</sequence>
<evidence type="ECO:0000313" key="1">
    <source>
        <dbReference type="EMBL" id="KAH0470217.1"/>
    </source>
</evidence>
<organism evidence="1 2">
    <name type="scientific">Dendrobium chrysotoxum</name>
    <name type="common">Orchid</name>
    <dbReference type="NCBI Taxonomy" id="161865"/>
    <lineage>
        <taxon>Eukaryota</taxon>
        <taxon>Viridiplantae</taxon>
        <taxon>Streptophyta</taxon>
        <taxon>Embryophyta</taxon>
        <taxon>Tracheophyta</taxon>
        <taxon>Spermatophyta</taxon>
        <taxon>Magnoliopsida</taxon>
        <taxon>Liliopsida</taxon>
        <taxon>Asparagales</taxon>
        <taxon>Orchidaceae</taxon>
        <taxon>Epidendroideae</taxon>
        <taxon>Malaxideae</taxon>
        <taxon>Dendrobiinae</taxon>
        <taxon>Dendrobium</taxon>
    </lineage>
</organism>
<keyword evidence="2" id="KW-1185">Reference proteome</keyword>
<dbReference type="EMBL" id="JAGFBR010000002">
    <property type="protein sequence ID" value="KAH0470217.1"/>
    <property type="molecule type" value="Genomic_DNA"/>
</dbReference>
<accession>A0AAV7HMT0</accession>
<evidence type="ECO:0000313" key="2">
    <source>
        <dbReference type="Proteomes" id="UP000775213"/>
    </source>
</evidence>
<name>A0AAV7HMT0_DENCH</name>
<comment type="caution">
    <text evidence="1">The sequence shown here is derived from an EMBL/GenBank/DDBJ whole genome shotgun (WGS) entry which is preliminary data.</text>
</comment>
<dbReference type="AlphaFoldDB" id="A0AAV7HMT0"/>
<protein>
    <submittedName>
        <fullName evidence="1">Uncharacterized protein</fullName>
    </submittedName>
</protein>
<proteinExistence type="predicted"/>